<sequence length="329" mass="36566">MSTINWPSDSVFEPFNVFEETYKTVSSHEIKAAILTPKNLQPGVHPVIVNIHGGFFATAHSLFAPFFPTLALQLALGHNAIILSADYRLLPTRNGVADQLEDLEDFWAWSREKLPTLLQERLAGHEIDYSRCLLVGGSAGGYYAAQLALSHPDEISALALIYPAVDLRDELWTEGPLEGAPTVLRFPAEDIVSKEEALKWVAEKRETISSKGGFEVTPFAVALTQHALFNEEMLEHNGVKLGTAQLPLERLKNGAKLPQHVWITHGDDDSVVYLRQSEAFVDLIRSKLPETILQFDIAKGHDHGFDLDPSCWEPYAGKAMQFVANGWLK</sequence>
<dbReference type="EMBL" id="KZ805435">
    <property type="protein sequence ID" value="PVH97475.1"/>
    <property type="molecule type" value="Genomic_DNA"/>
</dbReference>
<evidence type="ECO:0000313" key="3">
    <source>
        <dbReference type="EMBL" id="PVH97475.1"/>
    </source>
</evidence>
<dbReference type="STRING" id="97972.A0A2V1DHR1"/>
<proteinExistence type="predicted"/>
<dbReference type="InterPro" id="IPR013094">
    <property type="entry name" value="AB_hydrolase_3"/>
</dbReference>
<dbReference type="PANTHER" id="PTHR48081">
    <property type="entry name" value="AB HYDROLASE SUPERFAMILY PROTEIN C4A8.06C"/>
    <property type="match status" value="1"/>
</dbReference>
<accession>A0A2V1DHR1</accession>
<feature type="domain" description="Alpha/beta hydrolase fold-3" evidence="2">
    <location>
        <begin position="48"/>
        <end position="169"/>
    </location>
</feature>
<dbReference type="OrthoDB" id="19653at2759"/>
<evidence type="ECO:0000313" key="4">
    <source>
        <dbReference type="Proteomes" id="UP000244855"/>
    </source>
</evidence>
<dbReference type="AlphaFoldDB" id="A0A2V1DHR1"/>
<gene>
    <name evidence="3" type="ORF">DM02DRAFT_533151</name>
</gene>
<evidence type="ECO:0000259" key="2">
    <source>
        <dbReference type="Pfam" id="PF07859"/>
    </source>
</evidence>
<dbReference type="Gene3D" id="3.40.50.1820">
    <property type="entry name" value="alpha/beta hydrolase"/>
    <property type="match status" value="1"/>
</dbReference>
<dbReference type="InterPro" id="IPR050300">
    <property type="entry name" value="GDXG_lipolytic_enzyme"/>
</dbReference>
<name>A0A2V1DHR1_9PLEO</name>
<dbReference type="Proteomes" id="UP000244855">
    <property type="component" value="Unassembled WGS sequence"/>
</dbReference>
<dbReference type="InterPro" id="IPR029058">
    <property type="entry name" value="AB_hydrolase_fold"/>
</dbReference>
<dbReference type="PRINTS" id="PR00111">
    <property type="entry name" value="ABHYDROLASE"/>
</dbReference>
<organism evidence="3 4">
    <name type="scientific">Periconia macrospinosa</name>
    <dbReference type="NCBI Taxonomy" id="97972"/>
    <lineage>
        <taxon>Eukaryota</taxon>
        <taxon>Fungi</taxon>
        <taxon>Dikarya</taxon>
        <taxon>Ascomycota</taxon>
        <taxon>Pezizomycotina</taxon>
        <taxon>Dothideomycetes</taxon>
        <taxon>Pleosporomycetidae</taxon>
        <taxon>Pleosporales</taxon>
        <taxon>Massarineae</taxon>
        <taxon>Periconiaceae</taxon>
        <taxon>Periconia</taxon>
    </lineage>
</organism>
<dbReference type="Pfam" id="PF07859">
    <property type="entry name" value="Abhydrolase_3"/>
    <property type="match status" value="1"/>
</dbReference>
<dbReference type="SUPFAM" id="SSF53474">
    <property type="entry name" value="alpha/beta-Hydrolases"/>
    <property type="match status" value="1"/>
</dbReference>
<protein>
    <submittedName>
        <fullName evidence="3">Alpha/beta-hydrolase</fullName>
    </submittedName>
</protein>
<reference evidence="3 4" key="1">
    <citation type="journal article" date="2018" name="Sci. Rep.">
        <title>Comparative genomics provides insights into the lifestyle and reveals functional heterogeneity of dark septate endophytic fungi.</title>
        <authorList>
            <person name="Knapp D.G."/>
            <person name="Nemeth J.B."/>
            <person name="Barry K."/>
            <person name="Hainaut M."/>
            <person name="Henrissat B."/>
            <person name="Johnson J."/>
            <person name="Kuo A."/>
            <person name="Lim J.H.P."/>
            <person name="Lipzen A."/>
            <person name="Nolan M."/>
            <person name="Ohm R.A."/>
            <person name="Tamas L."/>
            <person name="Grigoriev I.V."/>
            <person name="Spatafora J.W."/>
            <person name="Nagy L.G."/>
            <person name="Kovacs G.M."/>
        </authorList>
    </citation>
    <scope>NUCLEOTIDE SEQUENCE [LARGE SCALE GENOMIC DNA]</scope>
    <source>
        <strain evidence="3 4">DSE2036</strain>
    </source>
</reference>
<keyword evidence="1 3" id="KW-0378">Hydrolase</keyword>
<dbReference type="PANTHER" id="PTHR48081:SF3">
    <property type="entry name" value="ALPHA_BETA HYDROLASE FOLD-3 DOMAIN-CONTAINING PROTEIN"/>
    <property type="match status" value="1"/>
</dbReference>
<keyword evidence="4" id="KW-1185">Reference proteome</keyword>
<dbReference type="GO" id="GO:0016787">
    <property type="term" value="F:hydrolase activity"/>
    <property type="evidence" value="ECO:0007669"/>
    <property type="project" value="UniProtKB-KW"/>
</dbReference>
<evidence type="ECO:0000256" key="1">
    <source>
        <dbReference type="ARBA" id="ARBA00022801"/>
    </source>
</evidence>
<dbReference type="InterPro" id="IPR000073">
    <property type="entry name" value="AB_hydrolase_1"/>
</dbReference>